<gene>
    <name evidence="8" type="ORF">AVDCRST_MAG88-4439</name>
</gene>
<reference evidence="8" key="1">
    <citation type="submission" date="2020-02" db="EMBL/GenBank/DDBJ databases">
        <authorList>
            <person name="Meier V. D."/>
        </authorList>
    </citation>
    <scope>NUCLEOTIDE SEQUENCE</scope>
    <source>
        <strain evidence="8">AVDCRST_MAG88</strain>
    </source>
</reference>
<evidence type="ECO:0000256" key="1">
    <source>
        <dbReference type="ARBA" id="ARBA00007594"/>
    </source>
</evidence>
<feature type="domain" description="Large ribosomal subunit protein uL30-like ferredoxin-like fold" evidence="7">
    <location>
        <begin position="19"/>
        <end position="69"/>
    </location>
</feature>
<dbReference type="Gene3D" id="3.30.1390.20">
    <property type="entry name" value="Ribosomal protein L30, ferredoxin-like fold domain"/>
    <property type="match status" value="1"/>
</dbReference>
<dbReference type="InterPro" id="IPR036919">
    <property type="entry name" value="Ribo_uL30_ferredoxin-like_sf"/>
</dbReference>
<dbReference type="GO" id="GO:0022625">
    <property type="term" value="C:cytosolic large ribosomal subunit"/>
    <property type="evidence" value="ECO:0007669"/>
    <property type="project" value="TreeGrafter"/>
</dbReference>
<dbReference type="NCBIfam" id="TIGR01308">
    <property type="entry name" value="rpmD_bact"/>
    <property type="match status" value="1"/>
</dbReference>
<dbReference type="GO" id="GO:0003735">
    <property type="term" value="F:structural constituent of ribosome"/>
    <property type="evidence" value="ECO:0007669"/>
    <property type="project" value="InterPro"/>
</dbReference>
<dbReference type="PANTHER" id="PTHR15892">
    <property type="entry name" value="MITOCHONDRIAL RIBOSOMAL PROTEIN L30"/>
    <property type="match status" value="1"/>
</dbReference>
<evidence type="ECO:0000259" key="7">
    <source>
        <dbReference type="Pfam" id="PF00327"/>
    </source>
</evidence>
<evidence type="ECO:0000256" key="5">
    <source>
        <dbReference type="ARBA" id="ARBA00035492"/>
    </source>
</evidence>
<evidence type="ECO:0000313" key="8">
    <source>
        <dbReference type="EMBL" id="CAA9588758.1"/>
    </source>
</evidence>
<dbReference type="PANTHER" id="PTHR15892:SF2">
    <property type="entry name" value="LARGE RIBOSOMAL SUBUNIT PROTEIN UL30M"/>
    <property type="match status" value="1"/>
</dbReference>
<dbReference type="AlphaFoldDB" id="A0A6J4VUV2"/>
<comment type="similarity">
    <text evidence="1 6">Belongs to the universal ribosomal protein uL30 family.</text>
</comment>
<dbReference type="InterPro" id="IPR016082">
    <property type="entry name" value="Ribosomal_uL30_ferredoxin-like"/>
</dbReference>
<dbReference type="InterPro" id="IPR018038">
    <property type="entry name" value="Ribosomal_uL30_CS"/>
</dbReference>
<protein>
    <recommendedName>
        <fullName evidence="5">50S ribosomal protein L30</fullName>
    </recommendedName>
</protein>
<organism evidence="8">
    <name type="scientific">uncultured Thermomicrobiales bacterium</name>
    <dbReference type="NCBI Taxonomy" id="1645740"/>
    <lineage>
        <taxon>Bacteria</taxon>
        <taxon>Pseudomonadati</taxon>
        <taxon>Thermomicrobiota</taxon>
        <taxon>Thermomicrobia</taxon>
        <taxon>Thermomicrobiales</taxon>
        <taxon>environmental samples</taxon>
    </lineage>
</organism>
<keyword evidence="3 6" id="KW-0689">Ribosomal protein</keyword>
<proteinExistence type="inferred from homology"/>
<dbReference type="InterPro" id="IPR005996">
    <property type="entry name" value="Ribosomal_uL30_bac-type"/>
</dbReference>
<evidence type="ECO:0000256" key="6">
    <source>
        <dbReference type="RuleBase" id="RU003734"/>
    </source>
</evidence>
<dbReference type="FunFam" id="3.30.1390.20:FF:000001">
    <property type="entry name" value="50S ribosomal protein L30"/>
    <property type="match status" value="1"/>
</dbReference>
<dbReference type="GO" id="GO:0006412">
    <property type="term" value="P:translation"/>
    <property type="evidence" value="ECO:0007669"/>
    <property type="project" value="InterPro"/>
</dbReference>
<name>A0A6J4VUV2_9BACT</name>
<dbReference type="EMBL" id="CADCWM010001125">
    <property type="protein sequence ID" value="CAA9588758.1"/>
    <property type="molecule type" value="Genomic_DNA"/>
</dbReference>
<dbReference type="CDD" id="cd01658">
    <property type="entry name" value="Ribosomal_L30"/>
    <property type="match status" value="1"/>
</dbReference>
<evidence type="ECO:0000256" key="4">
    <source>
        <dbReference type="ARBA" id="ARBA00023274"/>
    </source>
</evidence>
<dbReference type="HAMAP" id="MF_01371_B">
    <property type="entry name" value="Ribosomal_uL30_B"/>
    <property type="match status" value="1"/>
</dbReference>
<evidence type="ECO:0000256" key="2">
    <source>
        <dbReference type="ARBA" id="ARBA00011838"/>
    </source>
</evidence>
<dbReference type="PROSITE" id="PS00634">
    <property type="entry name" value="RIBOSOMAL_L30"/>
    <property type="match status" value="1"/>
</dbReference>
<dbReference type="Pfam" id="PF00327">
    <property type="entry name" value="Ribosomal_L30"/>
    <property type="match status" value="1"/>
</dbReference>
<evidence type="ECO:0000256" key="3">
    <source>
        <dbReference type="ARBA" id="ARBA00022980"/>
    </source>
</evidence>
<dbReference type="SUPFAM" id="SSF55129">
    <property type="entry name" value="Ribosomal protein L30p/L7e"/>
    <property type="match status" value="1"/>
</dbReference>
<sequence length="185" mass="19147">MEDHVTTGASAPAGGNRRLRITLVRSMIGYRESQRLTVKSLGLRKINHSVEHYDTPTIRGMVTKVRHLVRVEELPEGAGSQAPRETGTQRFAARMAGKAAARKALLAELGFTADGEEVGGAGAIPGRDLSATGAGTAVVATGDFADVPVSPALTPDAPTVSAAEALAGDEVAESGTIVFRPTSES</sequence>
<keyword evidence="4 6" id="KW-0687">Ribonucleoprotein</keyword>
<comment type="subunit">
    <text evidence="2">Part of the 50S ribosomal subunit.</text>
</comment>
<accession>A0A6J4VUV2</accession>